<keyword evidence="3" id="KW-0949">S-adenosyl-L-methionine</keyword>
<keyword evidence="6" id="KW-1185">Reference proteome</keyword>
<dbReference type="EMBL" id="MCGO01000009">
    <property type="protein sequence ID" value="ORY49529.1"/>
    <property type="molecule type" value="Genomic_DNA"/>
</dbReference>
<dbReference type="AlphaFoldDB" id="A0A1Y2CR58"/>
<feature type="domain" description="SET" evidence="4">
    <location>
        <begin position="34"/>
        <end position="288"/>
    </location>
</feature>
<comment type="caution">
    <text evidence="5">The sequence shown here is derived from an EMBL/GenBank/DDBJ whole genome shotgun (WGS) entry which is preliminary data.</text>
</comment>
<keyword evidence="2" id="KW-0808">Transferase</keyword>
<evidence type="ECO:0000256" key="3">
    <source>
        <dbReference type="ARBA" id="ARBA00022691"/>
    </source>
</evidence>
<dbReference type="InterPro" id="IPR001214">
    <property type="entry name" value="SET_dom"/>
</dbReference>
<evidence type="ECO:0000256" key="2">
    <source>
        <dbReference type="ARBA" id="ARBA00022679"/>
    </source>
</evidence>
<gene>
    <name evidence="5" type="ORF">BCR33DRAFT_847483</name>
</gene>
<dbReference type="InterPro" id="IPR046341">
    <property type="entry name" value="SET_dom_sf"/>
</dbReference>
<evidence type="ECO:0000313" key="5">
    <source>
        <dbReference type="EMBL" id="ORY49529.1"/>
    </source>
</evidence>
<dbReference type="InterPro" id="IPR050600">
    <property type="entry name" value="SETD3_SETD6_MTase"/>
</dbReference>
<dbReference type="Gene3D" id="3.90.1420.10">
    <property type="entry name" value="Rubisco LSMT, substrate-binding domain"/>
    <property type="match status" value="1"/>
</dbReference>
<organism evidence="5 6">
    <name type="scientific">Rhizoclosmatium globosum</name>
    <dbReference type="NCBI Taxonomy" id="329046"/>
    <lineage>
        <taxon>Eukaryota</taxon>
        <taxon>Fungi</taxon>
        <taxon>Fungi incertae sedis</taxon>
        <taxon>Chytridiomycota</taxon>
        <taxon>Chytridiomycota incertae sedis</taxon>
        <taxon>Chytridiomycetes</taxon>
        <taxon>Chytridiales</taxon>
        <taxon>Chytriomycetaceae</taxon>
        <taxon>Rhizoclosmatium</taxon>
    </lineage>
</organism>
<proteinExistence type="predicted"/>
<dbReference type="GO" id="GO:0016279">
    <property type="term" value="F:protein-lysine N-methyltransferase activity"/>
    <property type="evidence" value="ECO:0007669"/>
    <property type="project" value="TreeGrafter"/>
</dbReference>
<evidence type="ECO:0000259" key="4">
    <source>
        <dbReference type="PROSITE" id="PS50280"/>
    </source>
</evidence>
<protein>
    <submittedName>
        <fullName evidence="5">SET domain-containing protein</fullName>
    </submittedName>
</protein>
<evidence type="ECO:0000313" key="6">
    <source>
        <dbReference type="Proteomes" id="UP000193642"/>
    </source>
</evidence>
<dbReference type="PANTHER" id="PTHR13271:SF151">
    <property type="entry name" value="SET DOMAIN-CONTAINING PROTEIN 4"/>
    <property type="match status" value="1"/>
</dbReference>
<dbReference type="SUPFAM" id="SSF82199">
    <property type="entry name" value="SET domain"/>
    <property type="match status" value="1"/>
</dbReference>
<dbReference type="Proteomes" id="UP000193642">
    <property type="component" value="Unassembled WGS sequence"/>
</dbReference>
<evidence type="ECO:0000256" key="1">
    <source>
        <dbReference type="ARBA" id="ARBA00022603"/>
    </source>
</evidence>
<dbReference type="GO" id="GO:0032259">
    <property type="term" value="P:methylation"/>
    <property type="evidence" value="ECO:0007669"/>
    <property type="project" value="UniProtKB-KW"/>
</dbReference>
<dbReference type="Gene3D" id="3.90.1410.10">
    <property type="entry name" value="set domain protein methyltransferase, domain 1"/>
    <property type="match status" value="1"/>
</dbReference>
<name>A0A1Y2CR58_9FUNG</name>
<dbReference type="OrthoDB" id="42889at2759"/>
<keyword evidence="1" id="KW-0489">Methyltransferase</keyword>
<dbReference type="PANTHER" id="PTHR13271">
    <property type="entry name" value="UNCHARACTERIZED PUTATIVE METHYLTRANSFERASE"/>
    <property type="match status" value="1"/>
</dbReference>
<accession>A0A1Y2CR58</accession>
<dbReference type="InterPro" id="IPR036464">
    <property type="entry name" value="Rubisco_LSMT_subst-bd_sf"/>
</dbReference>
<sequence>MAAQKRKHSPDDEGEAIKEGTIEGLLSWARQNGGLIDNLRIEERDGLRGVTAIESIGAGSEIGRLPPQLILSESTGLSSSFGRALNAHLDAHPEATLAMTGSTDTYARAAVQFAAFLAFERRRGSASFWAPYLSTLPDDFGLPLQWPSEDVAALLRGTNLQFMATERRRMLSDAIPLISAAVPDSNIDFDDLAWAYAAIVSRAFPKGRTVVVDDSHDLLDVLTENDKGSGINNPNTKVVELCLYPVLDMINHKRNQKIEWNAEKVPGGISFISPNGVPAGDIIWNNYGSKGNENLLSNYGFVLSPNPEDYAKIALNISPTDPLHHYRHSILSLGLARHISTVHLFFADDVKLSDELLTATRILVGTEPEVESVVQSMVDLAASQGYKTNRDASRASAKLDLVALSTLYALVSAKVDAIVKGSIELESYVCADGSDLAKERFRMANVYRQGQIAVFKNALRLCQEHFKRVLSNNTDEATSSYILTLRNSKQSGLVLEAVAELAQVDQEGLLDQDTILALVLMHERMLGDDSEFAAFFKALNRSNEEARKLMSEQVEDMSQFFEDALLPFLSQSPFFANLSTTEYSAAQFVWANSLLDTHGITLNSNILKAMDLFDLFDDEDADESIFGVVLM</sequence>
<dbReference type="STRING" id="329046.A0A1Y2CR58"/>
<dbReference type="PROSITE" id="PS50280">
    <property type="entry name" value="SET"/>
    <property type="match status" value="1"/>
</dbReference>
<reference evidence="5 6" key="1">
    <citation type="submission" date="2016-07" db="EMBL/GenBank/DDBJ databases">
        <title>Pervasive Adenine N6-methylation of Active Genes in Fungi.</title>
        <authorList>
            <consortium name="DOE Joint Genome Institute"/>
            <person name="Mondo S.J."/>
            <person name="Dannebaum R.O."/>
            <person name="Kuo R.C."/>
            <person name="Labutti K."/>
            <person name="Haridas S."/>
            <person name="Kuo A."/>
            <person name="Salamov A."/>
            <person name="Ahrendt S.R."/>
            <person name="Lipzen A."/>
            <person name="Sullivan W."/>
            <person name="Andreopoulos W.B."/>
            <person name="Clum A."/>
            <person name="Lindquist E."/>
            <person name="Daum C."/>
            <person name="Ramamoorthy G.K."/>
            <person name="Gryganskyi A."/>
            <person name="Culley D."/>
            <person name="Magnuson J.K."/>
            <person name="James T.Y."/>
            <person name="O'Malley M.A."/>
            <person name="Stajich J.E."/>
            <person name="Spatafora J.W."/>
            <person name="Visel A."/>
            <person name="Grigoriev I.V."/>
        </authorList>
    </citation>
    <scope>NUCLEOTIDE SEQUENCE [LARGE SCALE GENOMIC DNA]</scope>
    <source>
        <strain evidence="5 6">JEL800</strain>
    </source>
</reference>